<dbReference type="InterPro" id="IPR041078">
    <property type="entry name" value="Plavaka"/>
</dbReference>
<dbReference type="HOGENOM" id="CLU_006344_5_3_1"/>
<dbReference type="EMBL" id="KN832052">
    <property type="protein sequence ID" value="KIN96130.1"/>
    <property type="molecule type" value="Genomic_DNA"/>
</dbReference>
<dbReference type="InParanoid" id="A0A0C3NKE2"/>
<evidence type="ECO:0000313" key="1">
    <source>
        <dbReference type="EMBL" id="KIN96130.1"/>
    </source>
</evidence>
<reference evidence="1 2" key="1">
    <citation type="submission" date="2014-04" db="EMBL/GenBank/DDBJ databases">
        <authorList>
            <consortium name="DOE Joint Genome Institute"/>
            <person name="Kuo A."/>
            <person name="Kohler A."/>
            <person name="Costa M.D."/>
            <person name="Nagy L.G."/>
            <person name="Floudas D."/>
            <person name="Copeland A."/>
            <person name="Barry K.W."/>
            <person name="Cichocki N."/>
            <person name="Veneault-Fourrey C."/>
            <person name="LaButti K."/>
            <person name="Lindquist E.A."/>
            <person name="Lipzen A."/>
            <person name="Lundell T."/>
            <person name="Morin E."/>
            <person name="Murat C."/>
            <person name="Sun H."/>
            <person name="Tunlid A."/>
            <person name="Henrissat B."/>
            <person name="Grigoriev I.V."/>
            <person name="Hibbett D.S."/>
            <person name="Martin F."/>
            <person name="Nordberg H.P."/>
            <person name="Cantor M.N."/>
            <person name="Hua S.X."/>
        </authorList>
    </citation>
    <scope>NUCLEOTIDE SEQUENCE [LARGE SCALE GENOMIC DNA]</scope>
    <source>
        <strain evidence="1 2">Marx 270</strain>
    </source>
</reference>
<organism evidence="1 2">
    <name type="scientific">Pisolithus tinctorius Marx 270</name>
    <dbReference type="NCBI Taxonomy" id="870435"/>
    <lineage>
        <taxon>Eukaryota</taxon>
        <taxon>Fungi</taxon>
        <taxon>Dikarya</taxon>
        <taxon>Basidiomycota</taxon>
        <taxon>Agaricomycotina</taxon>
        <taxon>Agaricomycetes</taxon>
        <taxon>Agaricomycetidae</taxon>
        <taxon>Boletales</taxon>
        <taxon>Sclerodermatineae</taxon>
        <taxon>Pisolithaceae</taxon>
        <taxon>Pisolithus</taxon>
    </lineage>
</organism>
<dbReference type="Pfam" id="PF18759">
    <property type="entry name" value="Plavaka"/>
    <property type="match status" value="1"/>
</dbReference>
<keyword evidence="2" id="KW-1185">Reference proteome</keyword>
<dbReference type="AlphaFoldDB" id="A0A0C3NKE2"/>
<dbReference type="Proteomes" id="UP000054217">
    <property type="component" value="Unassembled WGS sequence"/>
</dbReference>
<accession>A0A0C3NKE2</accession>
<sequence>MINHCQRVYHPNPPVSCADGMNLLHCMEMDEYAPICNSENIYFPFASKSKWELADWLLRGALSQKDIDTYLHLECMTFPVSFTSAKDLHCHIKSLPDAPHWQFQEIKVKNYPTQSPIMLYWCDGLEVVEHLFSNPIFAQCMDISPYKEFEVTAEGQEQVYGEFMSTDDAWHIQVSHQ</sequence>
<dbReference type="OrthoDB" id="2688393at2759"/>
<name>A0A0C3NKE2_PISTI</name>
<gene>
    <name evidence="1" type="ORF">M404DRAFT_164021</name>
</gene>
<evidence type="ECO:0000313" key="2">
    <source>
        <dbReference type="Proteomes" id="UP000054217"/>
    </source>
</evidence>
<reference evidence="2" key="2">
    <citation type="submission" date="2015-01" db="EMBL/GenBank/DDBJ databases">
        <title>Evolutionary Origins and Diversification of the Mycorrhizal Mutualists.</title>
        <authorList>
            <consortium name="DOE Joint Genome Institute"/>
            <consortium name="Mycorrhizal Genomics Consortium"/>
            <person name="Kohler A."/>
            <person name="Kuo A."/>
            <person name="Nagy L.G."/>
            <person name="Floudas D."/>
            <person name="Copeland A."/>
            <person name="Barry K.W."/>
            <person name="Cichocki N."/>
            <person name="Veneault-Fourrey C."/>
            <person name="LaButti K."/>
            <person name="Lindquist E.A."/>
            <person name="Lipzen A."/>
            <person name="Lundell T."/>
            <person name="Morin E."/>
            <person name="Murat C."/>
            <person name="Riley R."/>
            <person name="Ohm R."/>
            <person name="Sun H."/>
            <person name="Tunlid A."/>
            <person name="Henrissat B."/>
            <person name="Grigoriev I.V."/>
            <person name="Hibbett D.S."/>
            <person name="Martin F."/>
        </authorList>
    </citation>
    <scope>NUCLEOTIDE SEQUENCE [LARGE SCALE GENOMIC DNA]</scope>
    <source>
        <strain evidence="2">Marx 270</strain>
    </source>
</reference>
<protein>
    <submittedName>
        <fullName evidence="1">Uncharacterized protein</fullName>
    </submittedName>
</protein>
<proteinExistence type="predicted"/>